<dbReference type="PANTHER" id="PTHR31111:SF125">
    <property type="entry name" value="F-BOX PROTEIN CPR30-LIKE"/>
    <property type="match status" value="1"/>
</dbReference>
<dbReference type="EMBL" id="CACVBM020001862">
    <property type="protein sequence ID" value="CAA7061335.1"/>
    <property type="molecule type" value="Genomic_DNA"/>
</dbReference>
<evidence type="ECO:0000313" key="2">
    <source>
        <dbReference type="EMBL" id="CAA7014187.1"/>
    </source>
</evidence>
<dbReference type="PANTHER" id="PTHR31111">
    <property type="entry name" value="BNAA05G37150D PROTEIN-RELATED"/>
    <property type="match status" value="1"/>
</dbReference>
<dbReference type="OrthoDB" id="1130742at2759"/>
<dbReference type="EMBL" id="CACVBM020000099">
    <property type="protein sequence ID" value="CAA7014187.1"/>
    <property type="molecule type" value="Genomic_DNA"/>
</dbReference>
<evidence type="ECO:0000313" key="3">
    <source>
        <dbReference type="EMBL" id="CAA7061335.1"/>
    </source>
</evidence>
<reference evidence="3 4" key="1">
    <citation type="submission" date="2020-01" db="EMBL/GenBank/DDBJ databases">
        <authorList>
            <person name="Mishra B."/>
        </authorList>
    </citation>
    <scope>NUCLEOTIDE SEQUENCE [LARGE SCALE GENOMIC DNA]</scope>
</reference>
<evidence type="ECO:0000313" key="4">
    <source>
        <dbReference type="Proteomes" id="UP000467841"/>
    </source>
</evidence>
<dbReference type="InterPro" id="IPR013187">
    <property type="entry name" value="F-box-assoc_dom_typ3"/>
</dbReference>
<dbReference type="Proteomes" id="UP000467841">
    <property type="component" value="Unassembled WGS sequence"/>
</dbReference>
<keyword evidence="4" id="KW-1185">Reference proteome</keyword>
<accession>A0A6D2LMN3</accession>
<sequence length="175" mass="19923">MPLPVEAVEVQTSPSIFHRVILDKVIVSSASLIGSPTTRLCLWVLEGHEWSEYVYTLPENPPFDLDNVSIVGMTATGEIVLSEKYTSERFYVFYFNPERKTLQRVEILGLENRCEVNAYVDHIEDLNLNDAKYIKSKPRPKPQKRDLCDSAPSVKSEEQAIDKPLALAILFMFMS</sequence>
<protein>
    <recommendedName>
        <fullName evidence="1">F-box associated beta-propeller type 3 domain-containing protein</fullName>
    </recommendedName>
</protein>
<gene>
    <name evidence="2" type="ORF">MERR_LOCUS1421</name>
    <name evidence="3" type="ORF">MERR_LOCUS48571</name>
</gene>
<dbReference type="Pfam" id="PF08268">
    <property type="entry name" value="FBA_3"/>
    <property type="match status" value="1"/>
</dbReference>
<proteinExistence type="predicted"/>
<name>A0A6D2LMN3_9BRAS</name>
<evidence type="ECO:0000259" key="1">
    <source>
        <dbReference type="Pfam" id="PF08268"/>
    </source>
</evidence>
<organism evidence="3 4">
    <name type="scientific">Microthlaspi erraticum</name>
    <dbReference type="NCBI Taxonomy" id="1685480"/>
    <lineage>
        <taxon>Eukaryota</taxon>
        <taxon>Viridiplantae</taxon>
        <taxon>Streptophyta</taxon>
        <taxon>Embryophyta</taxon>
        <taxon>Tracheophyta</taxon>
        <taxon>Spermatophyta</taxon>
        <taxon>Magnoliopsida</taxon>
        <taxon>eudicotyledons</taxon>
        <taxon>Gunneridae</taxon>
        <taxon>Pentapetalae</taxon>
        <taxon>rosids</taxon>
        <taxon>malvids</taxon>
        <taxon>Brassicales</taxon>
        <taxon>Brassicaceae</taxon>
        <taxon>Coluteocarpeae</taxon>
        <taxon>Microthlaspi</taxon>
    </lineage>
</organism>
<feature type="domain" description="F-box associated beta-propeller type 3" evidence="1">
    <location>
        <begin position="37"/>
        <end position="115"/>
    </location>
</feature>
<dbReference type="AlphaFoldDB" id="A0A6D2LMN3"/>